<keyword evidence="2" id="KW-1185">Reference proteome</keyword>
<protein>
    <submittedName>
        <fullName evidence="1">Uncharacterized protein</fullName>
    </submittedName>
</protein>
<sequence>MNKEIENILGEENIVKTIKARRIQLYGHVKRMKDRQLRKILERRPEGKRTKGRPRNGLPFGWEDEVVTDLIRMDVKGLISRTKKKKRLEKNSRGGKNQ</sequence>
<proteinExistence type="predicted"/>
<evidence type="ECO:0000313" key="1">
    <source>
        <dbReference type="EMBL" id="KAL3265729.1"/>
    </source>
</evidence>
<evidence type="ECO:0000313" key="2">
    <source>
        <dbReference type="Proteomes" id="UP001516400"/>
    </source>
</evidence>
<accession>A0ABD2MH91</accession>
<dbReference type="AlphaFoldDB" id="A0ABD2MH91"/>
<comment type="caution">
    <text evidence="1">The sequence shown here is derived from an EMBL/GenBank/DDBJ whole genome shotgun (WGS) entry which is preliminary data.</text>
</comment>
<dbReference type="Proteomes" id="UP001516400">
    <property type="component" value="Unassembled WGS sequence"/>
</dbReference>
<name>A0ABD2MH91_9CUCU</name>
<gene>
    <name evidence="1" type="ORF">HHI36_009932</name>
</gene>
<dbReference type="EMBL" id="JABFTP020000001">
    <property type="protein sequence ID" value="KAL3265729.1"/>
    <property type="molecule type" value="Genomic_DNA"/>
</dbReference>
<organism evidence="1 2">
    <name type="scientific">Cryptolaemus montrouzieri</name>
    <dbReference type="NCBI Taxonomy" id="559131"/>
    <lineage>
        <taxon>Eukaryota</taxon>
        <taxon>Metazoa</taxon>
        <taxon>Ecdysozoa</taxon>
        <taxon>Arthropoda</taxon>
        <taxon>Hexapoda</taxon>
        <taxon>Insecta</taxon>
        <taxon>Pterygota</taxon>
        <taxon>Neoptera</taxon>
        <taxon>Endopterygota</taxon>
        <taxon>Coleoptera</taxon>
        <taxon>Polyphaga</taxon>
        <taxon>Cucujiformia</taxon>
        <taxon>Coccinelloidea</taxon>
        <taxon>Coccinellidae</taxon>
        <taxon>Scymninae</taxon>
        <taxon>Scymnini</taxon>
        <taxon>Cryptolaemus</taxon>
    </lineage>
</organism>
<reference evidence="1 2" key="1">
    <citation type="journal article" date="2021" name="BMC Biol.">
        <title>Horizontally acquired antibacterial genes associated with adaptive radiation of ladybird beetles.</title>
        <authorList>
            <person name="Li H.S."/>
            <person name="Tang X.F."/>
            <person name="Huang Y.H."/>
            <person name="Xu Z.Y."/>
            <person name="Chen M.L."/>
            <person name="Du X.Y."/>
            <person name="Qiu B.Y."/>
            <person name="Chen P.T."/>
            <person name="Zhang W."/>
            <person name="Slipinski A."/>
            <person name="Escalona H.E."/>
            <person name="Waterhouse R.M."/>
            <person name="Zwick A."/>
            <person name="Pang H."/>
        </authorList>
    </citation>
    <scope>NUCLEOTIDE SEQUENCE [LARGE SCALE GENOMIC DNA]</scope>
    <source>
        <strain evidence="1">SYSU2018</strain>
    </source>
</reference>